<dbReference type="EMBL" id="JAXBLV010000110">
    <property type="protein sequence ID" value="MDY3559323.1"/>
    <property type="molecule type" value="Genomic_DNA"/>
</dbReference>
<dbReference type="RefSeq" id="WP_320686111.1">
    <property type="nucleotide sequence ID" value="NZ_JAXBLV010000110.1"/>
</dbReference>
<accession>A0ABU5EVK8</accession>
<protein>
    <submittedName>
        <fullName evidence="1">Uncharacterized protein</fullName>
    </submittedName>
</protein>
<gene>
    <name evidence="1" type="ORF">R5W23_000314</name>
</gene>
<evidence type="ECO:0000313" key="2">
    <source>
        <dbReference type="Proteomes" id="UP001272242"/>
    </source>
</evidence>
<proteinExistence type="predicted"/>
<sequence>MTPKPESHPLWAELRANPDDTLKLALADYLEENGDPNTGYALRWCVAHDRWPRVTKSLIMWLTDPTEKHAGKKRDVARALLPVVFFVVLKQAQTQADLKFVRTGYAYSTLAIAMEVLGEVLADLRRMITTERARTDR</sequence>
<dbReference type="Proteomes" id="UP001272242">
    <property type="component" value="Unassembled WGS sequence"/>
</dbReference>
<keyword evidence="2" id="KW-1185">Reference proteome</keyword>
<name>A0ABU5EVK8_9BACT</name>
<comment type="caution">
    <text evidence="1">The sequence shown here is derived from an EMBL/GenBank/DDBJ whole genome shotgun (WGS) entry which is preliminary data.</text>
</comment>
<reference evidence="2" key="1">
    <citation type="journal article" date="2023" name="Mar. Drugs">
        <title>Gemmata algarum, a Novel Planctomycete Isolated from an Algal Mat, Displays Antimicrobial Activity.</title>
        <authorList>
            <person name="Kumar G."/>
            <person name="Kallscheuer N."/>
            <person name="Kashif M."/>
            <person name="Ahamad S."/>
            <person name="Jagadeeshwari U."/>
            <person name="Pannikurungottu S."/>
            <person name="Haufschild T."/>
            <person name="Kabuu M."/>
            <person name="Sasikala C."/>
            <person name="Jogler C."/>
            <person name="Ramana C."/>
        </authorList>
    </citation>
    <scope>NUCLEOTIDE SEQUENCE [LARGE SCALE GENOMIC DNA]</scope>
    <source>
        <strain evidence="2">JC673</strain>
    </source>
</reference>
<organism evidence="1 2">
    <name type="scientific">Gemmata algarum</name>
    <dbReference type="NCBI Taxonomy" id="2975278"/>
    <lineage>
        <taxon>Bacteria</taxon>
        <taxon>Pseudomonadati</taxon>
        <taxon>Planctomycetota</taxon>
        <taxon>Planctomycetia</taxon>
        <taxon>Gemmatales</taxon>
        <taxon>Gemmataceae</taxon>
        <taxon>Gemmata</taxon>
    </lineage>
</organism>
<evidence type="ECO:0000313" key="1">
    <source>
        <dbReference type="EMBL" id="MDY3559323.1"/>
    </source>
</evidence>